<evidence type="ECO:0000259" key="9">
    <source>
        <dbReference type="PROSITE" id="PS50192"/>
    </source>
</evidence>
<feature type="transmembrane region" description="Helical" evidence="7">
    <location>
        <begin position="197"/>
        <end position="220"/>
    </location>
</feature>
<protein>
    <submittedName>
        <fullName evidence="11">Methyl-accepting chemotaxis protein McpA</fullName>
    </submittedName>
</protein>
<feature type="domain" description="HAMP" evidence="10">
    <location>
        <begin position="299"/>
        <end position="351"/>
    </location>
</feature>
<dbReference type="InterPro" id="IPR003660">
    <property type="entry name" value="HAMP_dom"/>
</dbReference>
<accession>B4RC17</accession>
<name>B4RC17_PHEZH</name>
<dbReference type="AlphaFoldDB" id="B4RC17"/>
<evidence type="ECO:0000256" key="2">
    <source>
        <dbReference type="ARBA" id="ARBA00022500"/>
    </source>
</evidence>
<dbReference type="PANTHER" id="PTHR43531">
    <property type="entry name" value="PROTEIN ICFG"/>
    <property type="match status" value="1"/>
</dbReference>
<feature type="compositionally biased region" description="Low complexity" evidence="6">
    <location>
        <begin position="603"/>
        <end position="629"/>
    </location>
</feature>
<dbReference type="STRING" id="450851.PHZ_c3401"/>
<keyword evidence="7" id="KW-0812">Transmembrane</keyword>
<evidence type="ECO:0000256" key="5">
    <source>
        <dbReference type="SAM" id="Coils"/>
    </source>
</evidence>
<keyword evidence="7" id="KW-1133">Transmembrane helix</keyword>
<dbReference type="HOGENOM" id="CLU_000445_107_20_5"/>
<evidence type="ECO:0000313" key="11">
    <source>
        <dbReference type="EMBL" id="ACG79810.1"/>
    </source>
</evidence>
<feature type="region of interest" description="Disordered" evidence="6">
    <location>
        <begin position="600"/>
        <end position="629"/>
    </location>
</feature>
<evidence type="ECO:0000256" key="4">
    <source>
        <dbReference type="PROSITE-ProRule" id="PRU00284"/>
    </source>
</evidence>
<dbReference type="CDD" id="cd11386">
    <property type="entry name" value="MCP_signal"/>
    <property type="match status" value="1"/>
</dbReference>
<comment type="similarity">
    <text evidence="3">Belongs to the methyl-accepting chemotaxis (MCP) protein family.</text>
</comment>
<dbReference type="InterPro" id="IPR051310">
    <property type="entry name" value="MCP_chemotaxis"/>
</dbReference>
<organism evidence="11 12">
    <name type="scientific">Phenylobacterium zucineum (strain HLK1)</name>
    <dbReference type="NCBI Taxonomy" id="450851"/>
    <lineage>
        <taxon>Bacteria</taxon>
        <taxon>Pseudomonadati</taxon>
        <taxon>Pseudomonadota</taxon>
        <taxon>Alphaproteobacteria</taxon>
        <taxon>Caulobacterales</taxon>
        <taxon>Caulobacteraceae</taxon>
        <taxon>Phenylobacterium</taxon>
    </lineage>
</organism>
<dbReference type="SMART" id="SM00304">
    <property type="entry name" value="HAMP"/>
    <property type="match status" value="2"/>
</dbReference>
<feature type="domain" description="T-SNARE coiled-coil homology" evidence="9">
    <location>
        <begin position="515"/>
        <end position="577"/>
    </location>
</feature>
<dbReference type="Proteomes" id="UP000001868">
    <property type="component" value="Chromosome"/>
</dbReference>
<dbReference type="InterPro" id="IPR004089">
    <property type="entry name" value="MCPsignal_dom"/>
</dbReference>
<dbReference type="EMBL" id="CP000747">
    <property type="protein sequence ID" value="ACG79810.1"/>
    <property type="molecule type" value="Genomic_DNA"/>
</dbReference>
<evidence type="ECO:0000256" key="3">
    <source>
        <dbReference type="ARBA" id="ARBA00029447"/>
    </source>
</evidence>
<keyword evidence="7" id="KW-0472">Membrane</keyword>
<evidence type="ECO:0000256" key="6">
    <source>
        <dbReference type="SAM" id="MobiDB-lite"/>
    </source>
</evidence>
<dbReference type="SMART" id="SM00283">
    <property type="entry name" value="MA"/>
    <property type="match status" value="1"/>
</dbReference>
<dbReference type="RefSeq" id="WP_012523948.1">
    <property type="nucleotide sequence ID" value="NC_011144.1"/>
</dbReference>
<keyword evidence="4" id="KW-0807">Transducer</keyword>
<keyword evidence="5" id="KW-0175">Coiled coil</keyword>
<keyword evidence="12" id="KW-1185">Reference proteome</keyword>
<dbReference type="Gene3D" id="1.10.287.950">
    <property type="entry name" value="Methyl-accepting chemotaxis protein"/>
    <property type="match status" value="1"/>
</dbReference>
<dbReference type="InterPro" id="IPR000727">
    <property type="entry name" value="T_SNARE_dom"/>
</dbReference>
<evidence type="ECO:0000256" key="1">
    <source>
        <dbReference type="ARBA" id="ARBA00004370"/>
    </source>
</evidence>
<feature type="domain" description="Methyl-accepting transducer" evidence="8">
    <location>
        <begin position="356"/>
        <end position="585"/>
    </location>
</feature>
<dbReference type="PROSITE" id="PS50192">
    <property type="entry name" value="T_SNARE"/>
    <property type="match status" value="1"/>
</dbReference>
<dbReference type="SUPFAM" id="SSF158472">
    <property type="entry name" value="HAMP domain-like"/>
    <property type="match status" value="1"/>
</dbReference>
<feature type="domain" description="HAMP" evidence="10">
    <location>
        <begin position="218"/>
        <end position="271"/>
    </location>
</feature>
<gene>
    <name evidence="11" type="ordered locus">PHZ_c3401</name>
</gene>
<evidence type="ECO:0000313" key="12">
    <source>
        <dbReference type="Proteomes" id="UP000001868"/>
    </source>
</evidence>
<dbReference type="GO" id="GO:0016020">
    <property type="term" value="C:membrane"/>
    <property type="evidence" value="ECO:0007669"/>
    <property type="project" value="UniProtKB-SubCell"/>
</dbReference>
<dbReference type="Gene3D" id="6.10.340.10">
    <property type="match status" value="1"/>
</dbReference>
<dbReference type="eggNOG" id="COG5000">
    <property type="taxonomic scope" value="Bacteria"/>
</dbReference>
<dbReference type="KEGG" id="pzu:PHZ_c3401"/>
<dbReference type="Pfam" id="PF00015">
    <property type="entry name" value="MCPsignal"/>
    <property type="match status" value="1"/>
</dbReference>
<dbReference type="Pfam" id="PF00672">
    <property type="entry name" value="HAMP"/>
    <property type="match status" value="2"/>
</dbReference>
<evidence type="ECO:0000256" key="7">
    <source>
        <dbReference type="SAM" id="Phobius"/>
    </source>
</evidence>
<proteinExistence type="inferred from homology"/>
<dbReference type="GO" id="GO:0006935">
    <property type="term" value="P:chemotaxis"/>
    <property type="evidence" value="ECO:0007669"/>
    <property type="project" value="UniProtKB-KW"/>
</dbReference>
<keyword evidence="2" id="KW-0145">Chemotaxis</keyword>
<dbReference type="PROSITE" id="PS50111">
    <property type="entry name" value="CHEMOTAXIS_TRANSDUC_2"/>
    <property type="match status" value="1"/>
</dbReference>
<dbReference type="PROSITE" id="PS50885">
    <property type="entry name" value="HAMP"/>
    <property type="match status" value="2"/>
</dbReference>
<feature type="coiled-coil region" evidence="5">
    <location>
        <begin position="94"/>
        <end position="121"/>
    </location>
</feature>
<evidence type="ECO:0000259" key="8">
    <source>
        <dbReference type="PROSITE" id="PS50111"/>
    </source>
</evidence>
<dbReference type="SUPFAM" id="SSF58104">
    <property type="entry name" value="Methyl-accepting chemotaxis protein (MCP) signaling domain"/>
    <property type="match status" value="1"/>
</dbReference>
<sequence>MKMPRFSGLSLVVKMAVAPAVAVLVLALVSGGAFYSQHQQAQALDRIVKHDMAASLRVAAISNRITAAHLQIYQAMTSQAGAVAGGPSDAPERLQALMGEVDAIKAEIETLKKDLPKAQQARFDQVTKDLADYRGGIEVVGSMLGVDFATAVAFVQPFEEHYARMTDTLAQARNVVQADADRRAKESAAQAAMTGKIVMGGSLLTLLAVAWLSAAVIMGVRRGIRGIAQGTEALAGGDHDVDLEPLQRGDELGAIVRGLGVFKENLQRMDAMRKEQEESRAREAAMREQVEAERAKTQEAQVAVVHALAEGLARLSQGDLKHRLATPFTAEYEQLRTDFNGAVAKLEDAMKVIAANAGQINIGADQIANASDDLSKRTEQQAASLEETAAALDQITATVRKTAEGASHARDVVAAARDDGERSGEVVRNAVAAMNEIEKSSGEISQIIGVIDEIAFQTNLLALNAGVEAARAGDAGKGFAVVASEVRALAQRSADAAKEIKTLISASTQQVGQGVTLVGEAGEALNRIVSKVTEINSVVSEIAASAQEQATGLNEVNTAVNQMDQLTQQNAAMVEESTAASHALRSEAAELRRLIGEFDTGQPAPAERAPAPRPAAARPAISAAAPAPAPRARVAYASGAATAARVDSWEEF</sequence>
<dbReference type="FunFam" id="1.10.287.950:FF:000001">
    <property type="entry name" value="Methyl-accepting chemotaxis sensory transducer"/>
    <property type="match status" value="1"/>
</dbReference>
<dbReference type="OrthoDB" id="354287at2"/>
<evidence type="ECO:0000259" key="10">
    <source>
        <dbReference type="PROSITE" id="PS50885"/>
    </source>
</evidence>
<dbReference type="eggNOG" id="COG0840">
    <property type="taxonomic scope" value="Bacteria"/>
</dbReference>
<reference evidence="11 12" key="1">
    <citation type="journal article" date="2008" name="BMC Genomics">
        <title>Complete genome of Phenylobacterium zucineum - a novel facultative intracellular bacterium isolated from human erythroleukemia cell line K562.</title>
        <authorList>
            <person name="Luo Y."/>
            <person name="Xu X."/>
            <person name="Ding Z."/>
            <person name="Liu Z."/>
            <person name="Zhang B."/>
            <person name="Yan Z."/>
            <person name="Sun J."/>
            <person name="Hu S."/>
            <person name="Hu X."/>
        </authorList>
    </citation>
    <scope>NUCLEOTIDE SEQUENCE [LARGE SCALE GENOMIC DNA]</scope>
    <source>
        <strain evidence="11 12">HLK1</strain>
    </source>
</reference>
<dbReference type="PANTHER" id="PTHR43531:SF11">
    <property type="entry name" value="METHYL-ACCEPTING CHEMOTAXIS PROTEIN 3"/>
    <property type="match status" value="1"/>
</dbReference>
<dbReference type="GO" id="GO:0007165">
    <property type="term" value="P:signal transduction"/>
    <property type="evidence" value="ECO:0007669"/>
    <property type="project" value="UniProtKB-KW"/>
</dbReference>
<comment type="subcellular location">
    <subcellularLocation>
        <location evidence="1">Membrane</location>
    </subcellularLocation>
</comment>